<sequence length="234" mass="26799">MLSSPEEFNFKVGNTTLSLIQYRNTFNHGTTVWDSSVVTAYYMQNLLNSRNLFEKNLTCIELGSGCGLLGLVMCSLGFETTLTDLADVVDNVLKENVQRNLLILNNQIQYQNLENIQHKAYVKVLDWTSQFSSDFNPPYDYIVATDCIYSLDLIPYFAKCLYDLSSDKSVIICGIERRDPIVIDSFLNECKKNNSFNISKISVKKLKKILNGINDLNFEDQMLVEIYHLKKINI</sequence>
<dbReference type="Proteomes" id="UP000789901">
    <property type="component" value="Unassembled WGS sequence"/>
</dbReference>
<evidence type="ECO:0000313" key="1">
    <source>
        <dbReference type="EMBL" id="CAG8833509.1"/>
    </source>
</evidence>
<proteinExistence type="predicted"/>
<dbReference type="PANTHER" id="PTHR14614:SF109">
    <property type="entry name" value="RIBOSOMAL LYSINE N-METHYLTRANSFERASE 5"/>
    <property type="match status" value="1"/>
</dbReference>
<dbReference type="PANTHER" id="PTHR14614">
    <property type="entry name" value="HEPATOCELLULAR CARCINOMA-ASSOCIATED ANTIGEN"/>
    <property type="match status" value="1"/>
</dbReference>
<dbReference type="EMBL" id="CAJVQB010047520">
    <property type="protein sequence ID" value="CAG8833509.1"/>
    <property type="molecule type" value="Genomic_DNA"/>
</dbReference>
<accession>A0ABN7WL68</accession>
<dbReference type="Pfam" id="PF10294">
    <property type="entry name" value="Methyltransf_16"/>
    <property type="match status" value="1"/>
</dbReference>
<gene>
    <name evidence="1" type="ORF">GMARGA_LOCUS31595</name>
</gene>
<comment type="caution">
    <text evidence="1">The sequence shown here is derived from an EMBL/GenBank/DDBJ whole genome shotgun (WGS) entry which is preliminary data.</text>
</comment>
<keyword evidence="2" id="KW-1185">Reference proteome</keyword>
<dbReference type="SUPFAM" id="SSF53335">
    <property type="entry name" value="S-adenosyl-L-methionine-dependent methyltransferases"/>
    <property type="match status" value="1"/>
</dbReference>
<dbReference type="InterPro" id="IPR019410">
    <property type="entry name" value="Methyltransf_16"/>
</dbReference>
<organism evidence="1 2">
    <name type="scientific">Gigaspora margarita</name>
    <dbReference type="NCBI Taxonomy" id="4874"/>
    <lineage>
        <taxon>Eukaryota</taxon>
        <taxon>Fungi</taxon>
        <taxon>Fungi incertae sedis</taxon>
        <taxon>Mucoromycota</taxon>
        <taxon>Glomeromycotina</taxon>
        <taxon>Glomeromycetes</taxon>
        <taxon>Diversisporales</taxon>
        <taxon>Gigasporaceae</taxon>
        <taxon>Gigaspora</taxon>
    </lineage>
</organism>
<evidence type="ECO:0000313" key="2">
    <source>
        <dbReference type="Proteomes" id="UP000789901"/>
    </source>
</evidence>
<reference evidence="1 2" key="1">
    <citation type="submission" date="2021-06" db="EMBL/GenBank/DDBJ databases">
        <authorList>
            <person name="Kallberg Y."/>
            <person name="Tangrot J."/>
            <person name="Rosling A."/>
        </authorList>
    </citation>
    <scope>NUCLEOTIDE SEQUENCE [LARGE SCALE GENOMIC DNA]</scope>
    <source>
        <strain evidence="1 2">120-4 pot B 10/14</strain>
    </source>
</reference>
<protein>
    <submittedName>
        <fullName evidence="1">46428_t:CDS:1</fullName>
    </submittedName>
</protein>
<dbReference type="InterPro" id="IPR029063">
    <property type="entry name" value="SAM-dependent_MTases_sf"/>
</dbReference>
<dbReference type="Gene3D" id="3.40.50.150">
    <property type="entry name" value="Vaccinia Virus protein VP39"/>
    <property type="match status" value="1"/>
</dbReference>
<name>A0ABN7WL68_GIGMA</name>